<dbReference type="Proteomes" id="UP000095282">
    <property type="component" value="Unplaced"/>
</dbReference>
<organism evidence="2 3">
    <name type="scientific">Caenorhabditis tropicalis</name>
    <dbReference type="NCBI Taxonomy" id="1561998"/>
    <lineage>
        <taxon>Eukaryota</taxon>
        <taxon>Metazoa</taxon>
        <taxon>Ecdysozoa</taxon>
        <taxon>Nematoda</taxon>
        <taxon>Chromadorea</taxon>
        <taxon>Rhabditida</taxon>
        <taxon>Rhabditina</taxon>
        <taxon>Rhabditomorpha</taxon>
        <taxon>Rhabditoidea</taxon>
        <taxon>Rhabditidae</taxon>
        <taxon>Peloderinae</taxon>
        <taxon>Caenorhabditis</taxon>
    </lineage>
</organism>
<keyword evidence="2" id="KW-1185">Reference proteome</keyword>
<dbReference type="Pfam" id="PF01030">
    <property type="entry name" value="Recep_L_domain"/>
    <property type="match status" value="1"/>
</dbReference>
<protein>
    <submittedName>
        <fullName evidence="3">Recep_L_domain domain-containing protein</fullName>
    </submittedName>
</protein>
<dbReference type="InterPro" id="IPR053079">
    <property type="entry name" value="SPS2_domain"/>
</dbReference>
<dbReference type="WBParaSite" id="Csp11.Scaffold533.g3207.t2">
    <property type="protein sequence ID" value="Csp11.Scaffold533.g3207.t2"/>
    <property type="gene ID" value="Csp11.Scaffold533.g3207"/>
</dbReference>
<dbReference type="SUPFAM" id="SSF52058">
    <property type="entry name" value="L domain-like"/>
    <property type="match status" value="1"/>
</dbReference>
<dbReference type="InterPro" id="IPR036941">
    <property type="entry name" value="Rcpt_L-dom_sf"/>
</dbReference>
<sequence>MIILEEYRMRFGFNEELLELGLTNLSSTSCNIIVYNNKVMKKLNLPSLKMMTPPDLSLLENVDFRNRTYINISPESPDFCITTDEMRTLMSFETNYIEKIYGKYCEPTISETVCRTPAIGCLEVIGNVEINSEFQLDSMRNVERIYGSLVITGTNITDFSFLEHLEFVVTLEQKLAITIENNPNLNDVRFPKLKVFGSNSNSFLM</sequence>
<accession>A0A1I7T7N1</accession>
<dbReference type="PANTHER" id="PTHR21662">
    <property type="entry name" value="RECEPTOR PROTEIN-TYROSINE KINASE"/>
    <property type="match status" value="1"/>
</dbReference>
<evidence type="ECO:0000259" key="1">
    <source>
        <dbReference type="Pfam" id="PF01030"/>
    </source>
</evidence>
<reference evidence="3" key="1">
    <citation type="submission" date="2016-11" db="UniProtKB">
        <authorList>
            <consortium name="WormBaseParasite"/>
        </authorList>
    </citation>
    <scope>IDENTIFICATION</scope>
</reference>
<evidence type="ECO:0000313" key="3">
    <source>
        <dbReference type="WBParaSite" id="Csp11.Scaffold533.g3207.t2"/>
    </source>
</evidence>
<feature type="domain" description="Receptor L-domain" evidence="1">
    <location>
        <begin position="120"/>
        <end position="197"/>
    </location>
</feature>
<dbReference type="PANTHER" id="PTHR21662:SF3">
    <property type="entry name" value="RECEPTOR L-DOMAIN DOMAIN-CONTAINING PROTEIN"/>
    <property type="match status" value="1"/>
</dbReference>
<dbReference type="AlphaFoldDB" id="A0A1I7T7N1"/>
<proteinExistence type="predicted"/>
<dbReference type="Gene3D" id="3.80.20.20">
    <property type="entry name" value="Receptor L-domain"/>
    <property type="match status" value="1"/>
</dbReference>
<dbReference type="InterPro" id="IPR000494">
    <property type="entry name" value="Rcpt_L-dom"/>
</dbReference>
<evidence type="ECO:0000313" key="2">
    <source>
        <dbReference type="Proteomes" id="UP000095282"/>
    </source>
</evidence>
<name>A0A1I7T7N1_9PELO</name>